<evidence type="ECO:0000256" key="3">
    <source>
        <dbReference type="ARBA" id="ARBA00022842"/>
    </source>
</evidence>
<reference evidence="5 6" key="1">
    <citation type="submission" date="2021-01" db="EMBL/GenBank/DDBJ databases">
        <title>Sequencing the genomes of 1000 actinobacteria strains.</title>
        <authorList>
            <person name="Klenk H.-P."/>
        </authorList>
    </citation>
    <scope>NUCLEOTIDE SEQUENCE [LARGE SCALE GENOMIC DNA]</scope>
    <source>
        <strain evidence="5 6">DSM 18662</strain>
    </source>
</reference>
<dbReference type="Gene3D" id="3.30.390.10">
    <property type="entry name" value="Enolase-like, N-terminal domain"/>
    <property type="match status" value="1"/>
</dbReference>
<dbReference type="PANTHER" id="PTHR13794:SF58">
    <property type="entry name" value="MITOCHONDRIAL ENOLASE SUPERFAMILY MEMBER 1"/>
    <property type="match status" value="1"/>
</dbReference>
<organism evidence="5 6">
    <name type="scientific">Microlunatus panaciterrae</name>
    <dbReference type="NCBI Taxonomy" id="400768"/>
    <lineage>
        <taxon>Bacteria</taxon>
        <taxon>Bacillati</taxon>
        <taxon>Actinomycetota</taxon>
        <taxon>Actinomycetes</taxon>
        <taxon>Propionibacteriales</taxon>
        <taxon>Propionibacteriaceae</taxon>
        <taxon>Microlunatus</taxon>
    </lineage>
</organism>
<dbReference type="CDD" id="cd03328">
    <property type="entry name" value="MR_like_3"/>
    <property type="match status" value="1"/>
</dbReference>
<dbReference type="SFLD" id="SFLDS00001">
    <property type="entry name" value="Enolase"/>
    <property type="match status" value="1"/>
</dbReference>
<proteinExistence type="predicted"/>
<accession>A0ABS2RME9</accession>
<dbReference type="InterPro" id="IPR013341">
    <property type="entry name" value="Mandelate_racemase_N_dom"/>
</dbReference>
<protein>
    <submittedName>
        <fullName evidence="5">L-alanine-DL-glutamate epimerase-like enolase superfamily enzyme</fullName>
    </submittedName>
</protein>
<dbReference type="Pfam" id="PF13378">
    <property type="entry name" value="MR_MLE_C"/>
    <property type="match status" value="1"/>
</dbReference>
<evidence type="ECO:0000313" key="5">
    <source>
        <dbReference type="EMBL" id="MBM7799114.1"/>
    </source>
</evidence>
<keyword evidence="2" id="KW-0479">Metal-binding</keyword>
<dbReference type="InterPro" id="IPR036849">
    <property type="entry name" value="Enolase-like_C_sf"/>
</dbReference>
<evidence type="ECO:0000259" key="4">
    <source>
        <dbReference type="SMART" id="SM00922"/>
    </source>
</evidence>
<dbReference type="Pfam" id="PF02746">
    <property type="entry name" value="MR_MLE_N"/>
    <property type="match status" value="1"/>
</dbReference>
<dbReference type="InterPro" id="IPR013342">
    <property type="entry name" value="Mandelate_racemase_C"/>
</dbReference>
<dbReference type="Proteomes" id="UP000704762">
    <property type="component" value="Unassembled WGS sequence"/>
</dbReference>
<dbReference type="InterPro" id="IPR046945">
    <property type="entry name" value="RHMD-like"/>
</dbReference>
<dbReference type="PANTHER" id="PTHR13794">
    <property type="entry name" value="ENOLASE SUPERFAMILY, MANDELATE RACEMASE"/>
    <property type="match status" value="1"/>
</dbReference>
<dbReference type="SUPFAM" id="SSF54826">
    <property type="entry name" value="Enolase N-terminal domain-like"/>
    <property type="match status" value="1"/>
</dbReference>
<name>A0ABS2RME9_9ACTN</name>
<dbReference type="SFLD" id="SFLDG00179">
    <property type="entry name" value="mandelate_racemase"/>
    <property type="match status" value="1"/>
</dbReference>
<comment type="caution">
    <text evidence="5">The sequence shown here is derived from an EMBL/GenBank/DDBJ whole genome shotgun (WGS) entry which is preliminary data.</text>
</comment>
<dbReference type="EMBL" id="JAFBCF010000001">
    <property type="protein sequence ID" value="MBM7799114.1"/>
    <property type="molecule type" value="Genomic_DNA"/>
</dbReference>
<sequence>MSGPDRIRQVEVSAYTVPTDAPEADGTFSWSETTMVLVQVHSDDLVGTGWTYGAGATAALVRETLAPLVVGRSALEVVGAWSAMVARLRNIGRPGIGSMALSAVDCALWDLKARALGVPLHRLLGAARSAVPLYGSGGFTSYDDDQLACQLRRWTEGEGMSRVKIKIGESWGGNESRDLDRVRQARQLIGDDVELYVDANGGYNVGQAVRVASTLDALDVGWFEEPVSSDDLDGLRSVRGRTRADVAAGEYGYDLVYFQRLCSAGALDCVQVDVSRCGGITELLRIAAVAAAYNLDISGHCAPYLHAPVLAAVPNLRHLEWFHDHVRIERQFFAGATAPDHGSLALSDDVVGNGLTWLPEVAESFRVR</sequence>
<dbReference type="PROSITE" id="PS00908">
    <property type="entry name" value="MR_MLE_1"/>
    <property type="match status" value="1"/>
</dbReference>
<keyword evidence="6" id="KW-1185">Reference proteome</keyword>
<dbReference type="InterPro" id="IPR029017">
    <property type="entry name" value="Enolase-like_N"/>
</dbReference>
<gene>
    <name evidence="5" type="ORF">JOE57_002035</name>
</gene>
<evidence type="ECO:0000256" key="1">
    <source>
        <dbReference type="ARBA" id="ARBA00001946"/>
    </source>
</evidence>
<keyword evidence="3" id="KW-0460">Magnesium</keyword>
<evidence type="ECO:0000256" key="2">
    <source>
        <dbReference type="ARBA" id="ARBA00022723"/>
    </source>
</evidence>
<feature type="domain" description="Mandelate racemase/muconate lactonizing enzyme C-terminal" evidence="4">
    <location>
        <begin position="144"/>
        <end position="245"/>
    </location>
</feature>
<dbReference type="InterPro" id="IPR018110">
    <property type="entry name" value="Mandel_Rmase/mucon_lact_enz_CS"/>
</dbReference>
<dbReference type="RefSeq" id="WP_204917657.1">
    <property type="nucleotide sequence ID" value="NZ_BAAAQP010000002.1"/>
</dbReference>
<comment type="cofactor">
    <cofactor evidence="1">
        <name>Mg(2+)</name>
        <dbReference type="ChEBI" id="CHEBI:18420"/>
    </cofactor>
</comment>
<dbReference type="InterPro" id="IPR029065">
    <property type="entry name" value="Enolase_C-like"/>
</dbReference>
<dbReference type="Gene3D" id="3.20.20.120">
    <property type="entry name" value="Enolase-like C-terminal domain"/>
    <property type="match status" value="1"/>
</dbReference>
<evidence type="ECO:0000313" key="6">
    <source>
        <dbReference type="Proteomes" id="UP000704762"/>
    </source>
</evidence>
<dbReference type="SMART" id="SM00922">
    <property type="entry name" value="MR_MLE"/>
    <property type="match status" value="1"/>
</dbReference>
<dbReference type="SUPFAM" id="SSF51604">
    <property type="entry name" value="Enolase C-terminal domain-like"/>
    <property type="match status" value="1"/>
</dbReference>